<dbReference type="Pfam" id="PF00440">
    <property type="entry name" value="TetR_N"/>
    <property type="match status" value="1"/>
</dbReference>
<organism evidence="6 7">
    <name type="scientific">Bordetella holmesii CDC-H585-BH</name>
    <dbReference type="NCBI Taxonomy" id="1331206"/>
    <lineage>
        <taxon>Bacteria</taxon>
        <taxon>Pseudomonadati</taxon>
        <taxon>Pseudomonadota</taxon>
        <taxon>Betaproteobacteria</taxon>
        <taxon>Burkholderiales</taxon>
        <taxon>Alcaligenaceae</taxon>
        <taxon>Bordetella</taxon>
    </lineage>
</organism>
<evidence type="ECO:0000256" key="1">
    <source>
        <dbReference type="ARBA" id="ARBA00023015"/>
    </source>
</evidence>
<gene>
    <name evidence="6" type="ORF">L497_0061</name>
</gene>
<sequence>MTDAALPRADRLSALRRQIILEAAERVFARDGLEHTTIRAIAKEAGCTTGAIYPCFDGKEAIYGELLRASLTRLLAHLDQQSRQAPAPLAARAAIEAFFSYYAARETEFSLGLYLYRGLQPRGLGREIDESLNAMLRQAVSRLGAGLAASKGWDAARVHIEEMNVFTYLMGLLLLHHTRRIKSLQQRTETLLEHYCQALEHS</sequence>
<reference evidence="6 7" key="1">
    <citation type="submission" date="2014-03" db="EMBL/GenBank/DDBJ databases">
        <title>Genome sequence of Bordetella holmseii.</title>
        <authorList>
            <person name="Harvill E."/>
            <person name="Goodfield L.L."/>
            <person name="Ivanov Y."/>
            <person name="Meyer J.A."/>
            <person name="Newth C."/>
            <person name="Cassiday P."/>
            <person name="Tondella M.L."/>
            <person name="Liao P."/>
            <person name="Zimmerman J."/>
            <person name="Meert K."/>
            <person name="Wessel D."/>
            <person name="Berger J."/>
            <person name="Dean J.M."/>
            <person name="Holubkov R."/>
            <person name="Burr J."/>
            <person name="Liu T."/>
            <person name="Brinkac L.M."/>
            <person name="Sanka R."/>
            <person name="Kim M."/>
            <person name="Losada L."/>
        </authorList>
    </citation>
    <scope>NUCLEOTIDE SEQUENCE [LARGE SCALE GENOMIC DNA]</scope>
    <source>
        <strain evidence="6 7">CDC-H585-BH</strain>
    </source>
</reference>
<name>A0A158M3J9_9BORD</name>
<dbReference type="PANTHER" id="PTHR30055">
    <property type="entry name" value="HTH-TYPE TRANSCRIPTIONAL REGULATOR RUTR"/>
    <property type="match status" value="1"/>
</dbReference>
<dbReference type="GeneID" id="93121054"/>
<protein>
    <submittedName>
        <fullName evidence="6">Transcriptional regulator, TetR family</fullName>
    </submittedName>
</protein>
<dbReference type="STRING" id="35814.BBB42_03730"/>
<evidence type="ECO:0000256" key="4">
    <source>
        <dbReference type="PROSITE-ProRule" id="PRU00335"/>
    </source>
</evidence>
<dbReference type="Proteomes" id="UP000026682">
    <property type="component" value="Unassembled WGS sequence"/>
</dbReference>
<proteinExistence type="predicted"/>
<evidence type="ECO:0000313" key="7">
    <source>
        <dbReference type="Proteomes" id="UP000026682"/>
    </source>
</evidence>
<evidence type="ECO:0000256" key="3">
    <source>
        <dbReference type="ARBA" id="ARBA00023163"/>
    </source>
</evidence>
<dbReference type="InterPro" id="IPR001647">
    <property type="entry name" value="HTH_TetR"/>
</dbReference>
<dbReference type="PANTHER" id="PTHR30055:SF234">
    <property type="entry name" value="HTH-TYPE TRANSCRIPTIONAL REGULATOR BETI"/>
    <property type="match status" value="1"/>
</dbReference>
<feature type="DNA-binding region" description="H-T-H motif" evidence="4">
    <location>
        <begin position="37"/>
        <end position="56"/>
    </location>
</feature>
<dbReference type="GO" id="GO:0000976">
    <property type="term" value="F:transcription cis-regulatory region binding"/>
    <property type="evidence" value="ECO:0007669"/>
    <property type="project" value="TreeGrafter"/>
</dbReference>
<dbReference type="AlphaFoldDB" id="A0A158M3J9"/>
<comment type="caution">
    <text evidence="6">The sequence shown here is derived from an EMBL/GenBank/DDBJ whole genome shotgun (WGS) entry which is preliminary data.</text>
</comment>
<dbReference type="PATRIC" id="fig|1331206.3.peg.2772"/>
<keyword evidence="2 4" id="KW-0238">DNA-binding</keyword>
<accession>A0A158M3J9</accession>
<dbReference type="RefSeq" id="WP_005012017.1">
    <property type="nucleotide sequence ID" value="NZ_JFZZ01000112.1"/>
</dbReference>
<evidence type="ECO:0000313" key="6">
    <source>
        <dbReference type="EMBL" id="KAK88685.1"/>
    </source>
</evidence>
<keyword evidence="1" id="KW-0805">Transcription regulation</keyword>
<dbReference type="PROSITE" id="PS50977">
    <property type="entry name" value="HTH_TETR_2"/>
    <property type="match status" value="1"/>
</dbReference>
<dbReference type="Gene3D" id="1.10.357.10">
    <property type="entry name" value="Tetracycline Repressor, domain 2"/>
    <property type="match status" value="1"/>
</dbReference>
<dbReference type="EMBL" id="JFZZ01000112">
    <property type="protein sequence ID" value="KAK88685.1"/>
    <property type="molecule type" value="Genomic_DNA"/>
</dbReference>
<dbReference type="PRINTS" id="PR00455">
    <property type="entry name" value="HTHTETR"/>
</dbReference>
<dbReference type="InterPro" id="IPR050109">
    <property type="entry name" value="HTH-type_TetR-like_transc_reg"/>
</dbReference>
<feature type="domain" description="HTH tetR-type" evidence="5">
    <location>
        <begin position="14"/>
        <end position="74"/>
    </location>
</feature>
<dbReference type="SUPFAM" id="SSF46689">
    <property type="entry name" value="Homeodomain-like"/>
    <property type="match status" value="1"/>
</dbReference>
<dbReference type="GO" id="GO:0003700">
    <property type="term" value="F:DNA-binding transcription factor activity"/>
    <property type="evidence" value="ECO:0007669"/>
    <property type="project" value="TreeGrafter"/>
</dbReference>
<evidence type="ECO:0000256" key="2">
    <source>
        <dbReference type="ARBA" id="ARBA00023125"/>
    </source>
</evidence>
<evidence type="ECO:0000259" key="5">
    <source>
        <dbReference type="PROSITE" id="PS50977"/>
    </source>
</evidence>
<dbReference type="InterPro" id="IPR009057">
    <property type="entry name" value="Homeodomain-like_sf"/>
</dbReference>
<keyword evidence="3" id="KW-0804">Transcription</keyword>